<feature type="binding site" evidence="5">
    <location>
        <position position="130"/>
    </location>
    <ligand>
        <name>a divalent metal cation</name>
        <dbReference type="ChEBI" id="CHEBI:60240"/>
        <label>1</label>
    </ligand>
</feature>
<dbReference type="InterPro" id="IPR050891">
    <property type="entry name" value="TatD-type_Hydrolase"/>
</dbReference>
<organism evidence="6 7">
    <name type="scientific">Thamnocephalis sphaerospora</name>
    <dbReference type="NCBI Taxonomy" id="78915"/>
    <lineage>
        <taxon>Eukaryota</taxon>
        <taxon>Fungi</taxon>
        <taxon>Fungi incertae sedis</taxon>
        <taxon>Zoopagomycota</taxon>
        <taxon>Zoopagomycotina</taxon>
        <taxon>Zoopagomycetes</taxon>
        <taxon>Zoopagales</taxon>
        <taxon>Sigmoideomycetaceae</taxon>
        <taxon>Thamnocephalis</taxon>
    </lineage>
</organism>
<dbReference type="GO" id="GO:0046872">
    <property type="term" value="F:metal ion binding"/>
    <property type="evidence" value="ECO:0007669"/>
    <property type="project" value="UniProtKB-KW"/>
</dbReference>
<dbReference type="PANTHER" id="PTHR10060">
    <property type="entry name" value="TATD FAMILY DEOXYRIBONUCLEASE"/>
    <property type="match status" value="1"/>
</dbReference>
<feature type="binding site" evidence="5">
    <location>
        <position position="192"/>
    </location>
    <ligand>
        <name>a divalent metal cation</name>
        <dbReference type="ChEBI" id="CHEBI:60240"/>
        <label>2</label>
    </ligand>
</feature>
<evidence type="ECO:0000256" key="2">
    <source>
        <dbReference type="ARBA" id="ARBA00022722"/>
    </source>
</evidence>
<feature type="binding site" evidence="5">
    <location>
        <position position="167"/>
    </location>
    <ligand>
        <name>a divalent metal cation</name>
        <dbReference type="ChEBI" id="CHEBI:60240"/>
        <label>2</label>
    </ligand>
</feature>
<evidence type="ECO:0000256" key="4">
    <source>
        <dbReference type="ARBA" id="ARBA00022801"/>
    </source>
</evidence>
<keyword evidence="7" id="KW-1185">Reference proteome</keyword>
<dbReference type="Pfam" id="PF01026">
    <property type="entry name" value="TatD_DNase"/>
    <property type="match status" value="1"/>
</dbReference>
<dbReference type="STRING" id="78915.A0A4P9XS76"/>
<dbReference type="PIRSF" id="PIRSF005902">
    <property type="entry name" value="DNase_TatD"/>
    <property type="match status" value="1"/>
</dbReference>
<keyword evidence="4" id="KW-0378">Hydrolase</keyword>
<dbReference type="GO" id="GO:0005829">
    <property type="term" value="C:cytosol"/>
    <property type="evidence" value="ECO:0007669"/>
    <property type="project" value="TreeGrafter"/>
</dbReference>
<evidence type="ECO:0000313" key="7">
    <source>
        <dbReference type="Proteomes" id="UP000271241"/>
    </source>
</evidence>
<dbReference type="PROSITE" id="PS01090">
    <property type="entry name" value="TATD_2"/>
    <property type="match status" value="1"/>
</dbReference>
<protein>
    <submittedName>
        <fullName evidence="6">Putative deoxyribonuclease TATDN1-like protein</fullName>
    </submittedName>
</protein>
<dbReference type="CDD" id="cd01310">
    <property type="entry name" value="TatD_DNAse"/>
    <property type="match status" value="1"/>
</dbReference>
<proteinExistence type="inferred from homology"/>
<comment type="similarity">
    <text evidence="1">Belongs to the metallo-dependent hydrolases superfamily. TatD-type hydrolase family.</text>
</comment>
<sequence length="323" mass="35416">MSIHTSCIDTRLNPVSNGQRVRSANAGCADIGVNLTDPMFRDDLKQVLARAFSVGVEHIMVTGTSLAESAEAIQLVHDEGDGRLSTTVGCHPTRCDEFGQHPDGPDGYFAALLELAASGKTAGTVKAVGECGLDYDRLHFCAKEVQLKYFEKQIEIAEKTGLPMFLHMRAAADDFVDIIRRNRTRFTEGVVHSFTGSLAEMQTCVEQGLFIGVNGCSLKTEENLAVVAQIPEHLLMLETGKYASSGHAPWCDIRPTHAGYAHLAGLEQVAARKKERFEMGLMVKSRNEPNAMRSVLRIVARVRGVDEAHLANVVYENTRRVFT</sequence>
<dbReference type="EMBL" id="KZ992608">
    <property type="protein sequence ID" value="RKP08381.1"/>
    <property type="molecule type" value="Genomic_DNA"/>
</dbReference>
<dbReference type="AlphaFoldDB" id="A0A4P9XS76"/>
<dbReference type="InterPro" id="IPR032466">
    <property type="entry name" value="Metal_Hydrolase"/>
</dbReference>
<accession>A0A4P9XS76</accession>
<dbReference type="InterPro" id="IPR018228">
    <property type="entry name" value="DNase_TatD-rel_CS"/>
</dbReference>
<name>A0A4P9XS76_9FUNG</name>
<dbReference type="SUPFAM" id="SSF51556">
    <property type="entry name" value="Metallo-dependent hydrolases"/>
    <property type="match status" value="1"/>
</dbReference>
<keyword evidence="3 5" id="KW-0479">Metal-binding</keyword>
<evidence type="ECO:0000256" key="3">
    <source>
        <dbReference type="ARBA" id="ARBA00022723"/>
    </source>
</evidence>
<dbReference type="InterPro" id="IPR001130">
    <property type="entry name" value="TatD-like"/>
</dbReference>
<dbReference type="Gene3D" id="3.20.20.140">
    <property type="entry name" value="Metal-dependent hydrolases"/>
    <property type="match status" value="1"/>
</dbReference>
<evidence type="ECO:0000313" key="6">
    <source>
        <dbReference type="EMBL" id="RKP08381.1"/>
    </source>
</evidence>
<evidence type="ECO:0000256" key="5">
    <source>
        <dbReference type="PIRSR" id="PIRSR005902-1"/>
    </source>
</evidence>
<dbReference type="GO" id="GO:0008296">
    <property type="term" value="F:3'-5'-DNA exonuclease activity"/>
    <property type="evidence" value="ECO:0007669"/>
    <property type="project" value="TreeGrafter"/>
</dbReference>
<reference evidence="7" key="1">
    <citation type="journal article" date="2018" name="Nat. Microbiol.">
        <title>Leveraging single-cell genomics to expand the fungal tree of life.</title>
        <authorList>
            <person name="Ahrendt S.R."/>
            <person name="Quandt C.A."/>
            <person name="Ciobanu D."/>
            <person name="Clum A."/>
            <person name="Salamov A."/>
            <person name="Andreopoulos B."/>
            <person name="Cheng J.F."/>
            <person name="Woyke T."/>
            <person name="Pelin A."/>
            <person name="Henrissat B."/>
            <person name="Reynolds N.K."/>
            <person name="Benny G.L."/>
            <person name="Smith M.E."/>
            <person name="James T.Y."/>
            <person name="Grigoriev I.V."/>
        </authorList>
    </citation>
    <scope>NUCLEOTIDE SEQUENCE [LARGE SCALE GENOMIC DNA]</scope>
    <source>
        <strain evidence="7">RSA 1356</strain>
    </source>
</reference>
<gene>
    <name evidence="6" type="ORF">THASP1DRAFT_34688</name>
</gene>
<dbReference type="Proteomes" id="UP000271241">
    <property type="component" value="Unassembled WGS sequence"/>
</dbReference>
<dbReference type="OrthoDB" id="6079689at2759"/>
<dbReference type="PANTHER" id="PTHR10060:SF15">
    <property type="entry name" value="DEOXYRIBONUCLEASE TATDN1"/>
    <property type="match status" value="1"/>
</dbReference>
<evidence type="ECO:0000256" key="1">
    <source>
        <dbReference type="ARBA" id="ARBA00009275"/>
    </source>
</evidence>
<keyword evidence="2" id="KW-0540">Nuclease</keyword>